<evidence type="ECO:0000313" key="1">
    <source>
        <dbReference type="EMBL" id="TFY77917.1"/>
    </source>
</evidence>
<organism evidence="1 2">
    <name type="scientific">Hericium alpestre</name>
    <dbReference type="NCBI Taxonomy" id="135208"/>
    <lineage>
        <taxon>Eukaryota</taxon>
        <taxon>Fungi</taxon>
        <taxon>Dikarya</taxon>
        <taxon>Basidiomycota</taxon>
        <taxon>Agaricomycotina</taxon>
        <taxon>Agaricomycetes</taxon>
        <taxon>Russulales</taxon>
        <taxon>Hericiaceae</taxon>
        <taxon>Hericium</taxon>
    </lineage>
</organism>
<proteinExistence type="predicted"/>
<evidence type="ECO:0000313" key="2">
    <source>
        <dbReference type="Proteomes" id="UP000298061"/>
    </source>
</evidence>
<dbReference type="EMBL" id="SFCI01000793">
    <property type="protein sequence ID" value="TFY77917.1"/>
    <property type="molecule type" value="Genomic_DNA"/>
</dbReference>
<feature type="non-terminal residue" evidence="1">
    <location>
        <position position="1"/>
    </location>
</feature>
<accession>A0A4Y9ZV37</accession>
<dbReference type="STRING" id="135208.A0A4Y9ZV37"/>
<dbReference type="OrthoDB" id="3253876at2759"/>
<sequence>HPRAFIQAHKAELEQWDAVTWKQALNSFDALKGAWDTRKREVEARVKVMGGTVGSAGGFFGGGQAGYGGYGYGQQWQQQQQAQEFERLNALYKEAESNVDSVAASYFQMNEVFTGYRHSGDLASKRRVRESCNAALTNLPDWPPQSF</sequence>
<dbReference type="Proteomes" id="UP000298061">
    <property type="component" value="Unassembled WGS sequence"/>
</dbReference>
<name>A0A4Y9ZV37_9AGAM</name>
<gene>
    <name evidence="1" type="ORF">EWM64_g6099</name>
</gene>
<reference evidence="1 2" key="1">
    <citation type="submission" date="2019-02" db="EMBL/GenBank/DDBJ databases">
        <title>Genome sequencing of the rare red list fungi Hericium alpestre (H. flagellum).</title>
        <authorList>
            <person name="Buettner E."/>
            <person name="Kellner H."/>
        </authorList>
    </citation>
    <scope>NUCLEOTIDE SEQUENCE [LARGE SCALE GENOMIC DNA]</scope>
    <source>
        <strain evidence="1 2">DSM 108284</strain>
    </source>
</reference>
<comment type="caution">
    <text evidence="1">The sequence shown here is derived from an EMBL/GenBank/DDBJ whole genome shotgun (WGS) entry which is preliminary data.</text>
</comment>
<protein>
    <submittedName>
        <fullName evidence="1">Uncharacterized protein</fullName>
    </submittedName>
</protein>
<keyword evidence="2" id="KW-1185">Reference proteome</keyword>
<dbReference type="AlphaFoldDB" id="A0A4Y9ZV37"/>